<dbReference type="OrthoDB" id="9801160at2"/>
<keyword evidence="2" id="KW-0378">Hydrolase</keyword>
<dbReference type="PANTHER" id="PTHR38659:SF1">
    <property type="entry name" value="METAL DEPENDENT PHOSPHOHYDROLASE"/>
    <property type="match status" value="1"/>
</dbReference>
<dbReference type="eggNOG" id="COG2316">
    <property type="taxonomic scope" value="Bacteria"/>
</dbReference>
<organism evidence="2 3">
    <name type="scientific">Conexibacter woesei (strain DSM 14684 / CCUG 47730 / CIP 108061 / JCM 11494 / NBRC 100937 / ID131577)</name>
    <dbReference type="NCBI Taxonomy" id="469383"/>
    <lineage>
        <taxon>Bacteria</taxon>
        <taxon>Bacillati</taxon>
        <taxon>Actinomycetota</taxon>
        <taxon>Thermoleophilia</taxon>
        <taxon>Solirubrobacterales</taxon>
        <taxon>Conexibacteraceae</taxon>
        <taxon>Conexibacter</taxon>
    </lineage>
</organism>
<dbReference type="NCBIfam" id="TIGR00277">
    <property type="entry name" value="HDIG"/>
    <property type="match status" value="1"/>
</dbReference>
<reference evidence="3" key="2">
    <citation type="submission" date="2010-01" db="EMBL/GenBank/DDBJ databases">
        <title>The complete genome of Conexibacter woesei DSM 14684.</title>
        <authorList>
            <consortium name="US DOE Joint Genome Institute (JGI-PGF)"/>
            <person name="Lucas S."/>
            <person name="Copeland A."/>
            <person name="Lapidus A."/>
            <person name="Glavina del Rio T."/>
            <person name="Dalin E."/>
            <person name="Tice H."/>
            <person name="Bruce D."/>
            <person name="Goodwin L."/>
            <person name="Pitluck S."/>
            <person name="Kyrpides N."/>
            <person name="Mavromatis K."/>
            <person name="Ivanova N."/>
            <person name="Mikhailova N."/>
            <person name="Chertkov O."/>
            <person name="Brettin T."/>
            <person name="Detter J.C."/>
            <person name="Han C."/>
            <person name="Larimer F."/>
            <person name="Land M."/>
            <person name="Hauser L."/>
            <person name="Markowitz V."/>
            <person name="Cheng J.-F."/>
            <person name="Hugenholtz P."/>
            <person name="Woyke T."/>
            <person name="Wu D."/>
            <person name="Pukall R."/>
            <person name="Steenblock K."/>
            <person name="Schneider S."/>
            <person name="Klenk H.-P."/>
            <person name="Eisen J.A."/>
        </authorList>
    </citation>
    <scope>NUCLEOTIDE SEQUENCE [LARGE SCALE GENOMIC DNA]</scope>
    <source>
        <strain evidence="3">DSM 14684 / CIP 108061 / JCM 11494 / NBRC 100937 / ID131577</strain>
    </source>
</reference>
<reference evidence="2 3" key="1">
    <citation type="journal article" date="2010" name="Stand. Genomic Sci.">
        <title>Complete genome sequence of Conexibacter woesei type strain (ID131577).</title>
        <authorList>
            <person name="Pukall R."/>
            <person name="Lapidus A."/>
            <person name="Glavina Del Rio T."/>
            <person name="Copeland A."/>
            <person name="Tice H."/>
            <person name="Cheng J.-F."/>
            <person name="Lucas S."/>
            <person name="Chen F."/>
            <person name="Nolan M."/>
            <person name="Bruce D."/>
            <person name="Goodwin L."/>
            <person name="Pitluck S."/>
            <person name="Mavromatis K."/>
            <person name="Ivanova N."/>
            <person name="Ovchinnikova G."/>
            <person name="Pati A."/>
            <person name="Chen A."/>
            <person name="Palaniappan K."/>
            <person name="Land M."/>
            <person name="Hauser L."/>
            <person name="Chang Y.-J."/>
            <person name="Jeffries C.D."/>
            <person name="Chain P."/>
            <person name="Meincke L."/>
            <person name="Sims D."/>
            <person name="Brettin T."/>
            <person name="Detter J.C."/>
            <person name="Rohde M."/>
            <person name="Goeker M."/>
            <person name="Bristow J."/>
            <person name="Eisen J.A."/>
            <person name="Markowitz V."/>
            <person name="Kyrpides N.C."/>
            <person name="Klenk H.-P."/>
            <person name="Hugenholtz P."/>
        </authorList>
    </citation>
    <scope>NUCLEOTIDE SEQUENCE [LARGE SCALE GENOMIC DNA]</scope>
    <source>
        <strain evidence="3">DSM 14684 / CIP 108061 / JCM 11494 / NBRC 100937 / ID131577</strain>
    </source>
</reference>
<evidence type="ECO:0000259" key="1">
    <source>
        <dbReference type="SMART" id="SM00471"/>
    </source>
</evidence>
<dbReference type="InterPro" id="IPR006674">
    <property type="entry name" value="HD_domain"/>
</dbReference>
<gene>
    <name evidence="2" type="ordered locus">Cwoe_3535</name>
</gene>
<dbReference type="GO" id="GO:0016787">
    <property type="term" value="F:hydrolase activity"/>
    <property type="evidence" value="ECO:0007669"/>
    <property type="project" value="UniProtKB-KW"/>
</dbReference>
<dbReference type="SMART" id="SM00471">
    <property type="entry name" value="HDc"/>
    <property type="match status" value="1"/>
</dbReference>
<accession>D3F093</accession>
<proteinExistence type="predicted"/>
<dbReference type="EMBL" id="CP001854">
    <property type="protein sequence ID" value="ADB51953.1"/>
    <property type="molecule type" value="Genomic_DNA"/>
</dbReference>
<feature type="domain" description="HD/PDEase" evidence="1">
    <location>
        <begin position="19"/>
        <end position="127"/>
    </location>
</feature>
<dbReference type="AlphaFoldDB" id="D3F093"/>
<dbReference type="InterPro" id="IPR006675">
    <property type="entry name" value="HDIG_dom"/>
</dbReference>
<dbReference type="RefSeq" id="WP_012935004.1">
    <property type="nucleotide sequence ID" value="NC_013739.1"/>
</dbReference>
<dbReference type="SUPFAM" id="SSF109604">
    <property type="entry name" value="HD-domain/PDEase-like"/>
    <property type="match status" value="1"/>
</dbReference>
<sequence>MPRGISRDDAWTLFCEWTESPSLRRHVLAVEATMRAYARQLGGDEETWAVTGLLHDLDYERHPSLVDGHPRIAMQELQRRGYPDEIIRAIGSHADEMELTRDTPMERALYAVDELSGFVLACAYVRPEGLQGMTPKSVKKKMKTPSFAAAVDRDALRRGADELGVDFDTHVAFVIAALAEHSDTLLASTPEPRSADPAD</sequence>
<dbReference type="PANTHER" id="PTHR38659">
    <property type="entry name" value="METAL-DEPENDENT PHOSPHOHYDROLASE"/>
    <property type="match status" value="1"/>
</dbReference>
<protein>
    <submittedName>
        <fullName evidence="2">Metal dependent phosphohydrolase</fullName>
    </submittedName>
</protein>
<dbReference type="Pfam" id="PF01966">
    <property type="entry name" value="HD"/>
    <property type="match status" value="1"/>
</dbReference>
<dbReference type="KEGG" id="cwo:Cwoe_3535"/>
<dbReference type="Gene3D" id="1.10.3210.10">
    <property type="entry name" value="Hypothetical protein af1432"/>
    <property type="match status" value="1"/>
</dbReference>
<dbReference type="STRING" id="469383.Cwoe_3535"/>
<keyword evidence="3" id="KW-1185">Reference proteome</keyword>
<dbReference type="Proteomes" id="UP000008229">
    <property type="component" value="Chromosome"/>
</dbReference>
<dbReference type="InterPro" id="IPR003607">
    <property type="entry name" value="HD/PDEase_dom"/>
</dbReference>
<evidence type="ECO:0000313" key="2">
    <source>
        <dbReference type="EMBL" id="ADB51953.1"/>
    </source>
</evidence>
<name>D3F093_CONWI</name>
<evidence type="ECO:0000313" key="3">
    <source>
        <dbReference type="Proteomes" id="UP000008229"/>
    </source>
</evidence>
<dbReference type="HOGENOM" id="CLU_090635_1_1_11"/>